<proteinExistence type="predicted"/>
<feature type="transmembrane region" description="Helical" evidence="1">
    <location>
        <begin position="24"/>
        <end position="42"/>
    </location>
</feature>
<dbReference type="Gene3D" id="3.30.70.270">
    <property type="match status" value="1"/>
</dbReference>
<dbReference type="RefSeq" id="WP_175497861.1">
    <property type="nucleotide sequence ID" value="NZ_FOVF01000002.1"/>
</dbReference>
<protein>
    <submittedName>
        <fullName evidence="4">PAS domain S-box-containing protein/diguanylate cyclase (GGDEF) domain-containing protein</fullName>
    </submittedName>
</protein>
<feature type="transmembrane region" description="Helical" evidence="1">
    <location>
        <begin position="48"/>
        <end position="67"/>
    </location>
</feature>
<dbReference type="NCBIfam" id="TIGR00254">
    <property type="entry name" value="GGDEF"/>
    <property type="match status" value="1"/>
</dbReference>
<dbReference type="Proteomes" id="UP000198575">
    <property type="component" value="Unassembled WGS sequence"/>
</dbReference>
<dbReference type="AlphaFoldDB" id="A0A1I4VI16"/>
<dbReference type="CDD" id="cd00130">
    <property type="entry name" value="PAS"/>
    <property type="match status" value="2"/>
</dbReference>
<keyword evidence="1" id="KW-0812">Transmembrane</keyword>
<dbReference type="PROSITE" id="PS50887">
    <property type="entry name" value="GGDEF"/>
    <property type="match status" value="1"/>
</dbReference>
<dbReference type="InterPro" id="IPR000014">
    <property type="entry name" value="PAS"/>
</dbReference>
<dbReference type="Gene3D" id="3.30.450.20">
    <property type="entry name" value="PAS domain"/>
    <property type="match status" value="2"/>
</dbReference>
<dbReference type="GO" id="GO:0006355">
    <property type="term" value="P:regulation of DNA-templated transcription"/>
    <property type="evidence" value="ECO:0007669"/>
    <property type="project" value="InterPro"/>
</dbReference>
<dbReference type="InterPro" id="IPR035965">
    <property type="entry name" value="PAS-like_dom_sf"/>
</dbReference>
<dbReference type="SMART" id="SM00091">
    <property type="entry name" value="PAS"/>
    <property type="match status" value="2"/>
</dbReference>
<evidence type="ECO:0000259" key="2">
    <source>
        <dbReference type="PROSITE" id="PS50112"/>
    </source>
</evidence>
<dbReference type="SMART" id="SM00267">
    <property type="entry name" value="GGDEF"/>
    <property type="match status" value="1"/>
</dbReference>
<gene>
    <name evidence="4" type="ORF">SAMN05216289_102118</name>
</gene>
<evidence type="ECO:0000256" key="1">
    <source>
        <dbReference type="SAM" id="Phobius"/>
    </source>
</evidence>
<reference evidence="4 5" key="1">
    <citation type="submission" date="2016-10" db="EMBL/GenBank/DDBJ databases">
        <authorList>
            <person name="de Groot N.N."/>
        </authorList>
    </citation>
    <scope>NUCLEOTIDE SEQUENCE [LARGE SCALE GENOMIC DNA]</scope>
    <source>
        <strain evidence="4 5">CGMCC 1.7659</strain>
    </source>
</reference>
<keyword evidence="1" id="KW-1133">Transmembrane helix</keyword>
<evidence type="ECO:0000259" key="3">
    <source>
        <dbReference type="PROSITE" id="PS50887"/>
    </source>
</evidence>
<dbReference type="EMBL" id="FOVF01000002">
    <property type="protein sequence ID" value="SFN00884.1"/>
    <property type="molecule type" value="Genomic_DNA"/>
</dbReference>
<dbReference type="SMART" id="SM00086">
    <property type="entry name" value="PAC"/>
    <property type="match status" value="2"/>
</dbReference>
<accession>A0A1I4VI16</accession>
<dbReference type="SUPFAM" id="SSF55785">
    <property type="entry name" value="PYP-like sensor domain (PAS domain)"/>
    <property type="match status" value="2"/>
</dbReference>
<feature type="domain" description="GGDEF" evidence="3">
    <location>
        <begin position="361"/>
        <end position="485"/>
    </location>
</feature>
<dbReference type="CDD" id="cd01949">
    <property type="entry name" value="GGDEF"/>
    <property type="match status" value="1"/>
</dbReference>
<evidence type="ECO:0000313" key="4">
    <source>
        <dbReference type="EMBL" id="SFN00884.1"/>
    </source>
</evidence>
<feature type="domain" description="PAS" evidence="2">
    <location>
        <begin position="211"/>
        <end position="281"/>
    </location>
</feature>
<dbReference type="STRING" id="578942.SAMN05216289_102118"/>
<dbReference type="Pfam" id="PF13426">
    <property type="entry name" value="PAS_9"/>
    <property type="match status" value="1"/>
</dbReference>
<dbReference type="InterPro" id="IPR029787">
    <property type="entry name" value="Nucleotide_cyclase"/>
</dbReference>
<dbReference type="NCBIfam" id="TIGR00229">
    <property type="entry name" value="sensory_box"/>
    <property type="match status" value="2"/>
</dbReference>
<name>A0A1I4VI16_9GAMM</name>
<dbReference type="Pfam" id="PF00990">
    <property type="entry name" value="GGDEF"/>
    <property type="match status" value="1"/>
</dbReference>
<organism evidence="4 5">
    <name type="scientific">Dokdonella immobilis</name>
    <dbReference type="NCBI Taxonomy" id="578942"/>
    <lineage>
        <taxon>Bacteria</taxon>
        <taxon>Pseudomonadati</taxon>
        <taxon>Pseudomonadota</taxon>
        <taxon>Gammaproteobacteria</taxon>
        <taxon>Lysobacterales</taxon>
        <taxon>Rhodanobacteraceae</taxon>
        <taxon>Dokdonella</taxon>
    </lineage>
</organism>
<dbReference type="InterPro" id="IPR043128">
    <property type="entry name" value="Rev_trsase/Diguanyl_cyclase"/>
</dbReference>
<dbReference type="InterPro" id="IPR000160">
    <property type="entry name" value="GGDEF_dom"/>
</dbReference>
<dbReference type="Pfam" id="PF00989">
    <property type="entry name" value="PAS"/>
    <property type="match status" value="1"/>
</dbReference>
<dbReference type="SUPFAM" id="SSF55073">
    <property type="entry name" value="Nucleotide cyclase"/>
    <property type="match status" value="1"/>
</dbReference>
<dbReference type="PROSITE" id="PS50112">
    <property type="entry name" value="PAS"/>
    <property type="match status" value="1"/>
</dbReference>
<sequence>MFARKQNDQPRLVTLLEPPERSSLLGRSMAISILALIAVVTLGTNTHLFAPPLLALLLTAAVAAVLVSMRRASVGGRGQSVAQGFADRECAEAGVVGESLFVATPIPTLLVDCEFHEIVAANSAVANLYGFTLRDLRGLRISNLQQSTSGSSHGEDVVPVSGLVRHRRADGSLLWVELNVQKISHAGREVWLIVVVDVTARLQLVRGLEESERHYRELIDLSLGIVFTHDLNGSLTLVNPAFARALDLPVEAIVGRNLSEFVVPRQHDAFSQYLLNVGRNGTDSGAVHMLRRDGGELVWEFRNQIRTLADGSREVLCCAIDISERSRNEHRLLEKSRKDPLTGCYNRRHLAAFQADASPGACWASVVIDIDHLKRYNDTYGHRAGDQAIVRVARFLERIVRKDDSIVRLGGDEFVILLRQCDQATLESFAARLQGALATQETVPFSYGLAMRKNDEDLEQTIHRADRQMIERRVIERSSIRLDVPREPRRREARRSVIRIHPAVGAVEPAPAVPISLEAEG</sequence>
<dbReference type="InterPro" id="IPR013767">
    <property type="entry name" value="PAS_fold"/>
</dbReference>
<dbReference type="InterPro" id="IPR001610">
    <property type="entry name" value="PAC"/>
</dbReference>
<dbReference type="InterPro" id="IPR052155">
    <property type="entry name" value="Biofilm_reg_signaling"/>
</dbReference>
<dbReference type="PANTHER" id="PTHR44757:SF2">
    <property type="entry name" value="BIOFILM ARCHITECTURE MAINTENANCE PROTEIN MBAA"/>
    <property type="match status" value="1"/>
</dbReference>
<evidence type="ECO:0000313" key="5">
    <source>
        <dbReference type="Proteomes" id="UP000198575"/>
    </source>
</evidence>
<keyword evidence="1" id="KW-0472">Membrane</keyword>
<dbReference type="PANTHER" id="PTHR44757">
    <property type="entry name" value="DIGUANYLATE CYCLASE DGCP"/>
    <property type="match status" value="1"/>
</dbReference>
<keyword evidence="5" id="KW-1185">Reference proteome</keyword>